<evidence type="ECO:0008006" key="2">
    <source>
        <dbReference type="Google" id="ProtNLM"/>
    </source>
</evidence>
<comment type="caution">
    <text evidence="1">The sequence shown here is derived from an EMBL/GenBank/DDBJ whole genome shotgun (WGS) entry which is preliminary data.</text>
</comment>
<evidence type="ECO:0000313" key="1">
    <source>
        <dbReference type="EMBL" id="MPM44050.1"/>
    </source>
</evidence>
<dbReference type="EMBL" id="VSSQ01010330">
    <property type="protein sequence ID" value="MPM44050.1"/>
    <property type="molecule type" value="Genomic_DNA"/>
</dbReference>
<reference evidence="1" key="1">
    <citation type="submission" date="2019-08" db="EMBL/GenBank/DDBJ databases">
        <authorList>
            <person name="Kucharzyk K."/>
            <person name="Murdoch R.W."/>
            <person name="Higgins S."/>
            <person name="Loffler F."/>
        </authorList>
    </citation>
    <scope>NUCLEOTIDE SEQUENCE</scope>
</reference>
<organism evidence="1">
    <name type="scientific">bioreactor metagenome</name>
    <dbReference type="NCBI Taxonomy" id="1076179"/>
    <lineage>
        <taxon>unclassified sequences</taxon>
        <taxon>metagenomes</taxon>
        <taxon>ecological metagenomes</taxon>
    </lineage>
</organism>
<dbReference type="AlphaFoldDB" id="A0A644ZSU6"/>
<sequence>MEMLSFKEVMKKHGKTLKQYTPVVERVHGAHHPEFHEVRCLVDAILEKAKIAGSGIPLLGEEFTKLREITTNYTIPSDVCESYEAVYNILAELDRAYSH</sequence>
<proteinExistence type="predicted"/>
<name>A0A644ZSU6_9ZZZZ</name>
<protein>
    <recommendedName>
        <fullName evidence="2">Iron-sulfur cluster repair protein ScdA</fullName>
    </recommendedName>
</protein>
<accession>A0A644ZSU6</accession>
<gene>
    <name evidence="1" type="ORF">SDC9_90728</name>
</gene>